<accession>A0AAV4RYY4</accession>
<proteinExistence type="predicted"/>
<evidence type="ECO:0000313" key="1">
    <source>
        <dbReference type="EMBL" id="GIY15495.1"/>
    </source>
</evidence>
<protein>
    <submittedName>
        <fullName evidence="2">Uncharacterized protein</fullName>
    </submittedName>
</protein>
<keyword evidence="3" id="KW-1185">Reference proteome</keyword>
<evidence type="ECO:0000313" key="2">
    <source>
        <dbReference type="EMBL" id="GIY25914.1"/>
    </source>
</evidence>
<dbReference type="Proteomes" id="UP001054837">
    <property type="component" value="Unassembled WGS sequence"/>
</dbReference>
<dbReference type="EMBL" id="BPLQ01005532">
    <property type="protein sequence ID" value="GIY15495.1"/>
    <property type="molecule type" value="Genomic_DNA"/>
</dbReference>
<evidence type="ECO:0000313" key="3">
    <source>
        <dbReference type="Proteomes" id="UP001054837"/>
    </source>
</evidence>
<dbReference type="AlphaFoldDB" id="A0AAV4RYY4"/>
<name>A0AAV4RYY4_9ARAC</name>
<gene>
    <name evidence="2" type="ORF">CDAR_622091</name>
    <name evidence="1" type="ORF">CDAR_7481</name>
</gene>
<comment type="caution">
    <text evidence="2">The sequence shown here is derived from an EMBL/GenBank/DDBJ whole genome shotgun (WGS) entry which is preliminary data.</text>
</comment>
<reference evidence="2 3" key="1">
    <citation type="submission" date="2021-06" db="EMBL/GenBank/DDBJ databases">
        <title>Caerostris darwini draft genome.</title>
        <authorList>
            <person name="Kono N."/>
            <person name="Arakawa K."/>
        </authorList>
    </citation>
    <scope>NUCLEOTIDE SEQUENCE [LARGE SCALE GENOMIC DNA]</scope>
</reference>
<dbReference type="EMBL" id="BPLQ01006871">
    <property type="protein sequence ID" value="GIY25914.1"/>
    <property type="molecule type" value="Genomic_DNA"/>
</dbReference>
<sequence length="147" mass="15953">MLNSFDEWETRPIIPSLNLQNNLFPGNISFNALGTADPGMTLSPVSPEPAKGGRMQSGTCMPKSTKARFDKDHSTGRILNGVASHVKALALFLHARSPPRMGLIGKFLLHNVPTGHPRVIRVAVSDESADWAGSVLFRAVRRGSEPR</sequence>
<organism evidence="2 3">
    <name type="scientific">Caerostris darwini</name>
    <dbReference type="NCBI Taxonomy" id="1538125"/>
    <lineage>
        <taxon>Eukaryota</taxon>
        <taxon>Metazoa</taxon>
        <taxon>Ecdysozoa</taxon>
        <taxon>Arthropoda</taxon>
        <taxon>Chelicerata</taxon>
        <taxon>Arachnida</taxon>
        <taxon>Araneae</taxon>
        <taxon>Araneomorphae</taxon>
        <taxon>Entelegynae</taxon>
        <taxon>Araneoidea</taxon>
        <taxon>Araneidae</taxon>
        <taxon>Caerostris</taxon>
    </lineage>
</organism>